<evidence type="ECO:0000256" key="4">
    <source>
        <dbReference type="RuleBase" id="RU004003"/>
    </source>
</evidence>
<sequence>MNNIKNFSLSFMTVLLLTACAGQGNNELQIKQSFLKKKGLTTEVANAELVANSNPAEEVPQQEFRFVPPIKLNTNQAKSAQEVLTQFSATKELTITANELPLKDYLHQVFGEQLQLSYILAEEVKSDNQSVSLNLQTPITERKLFTLTEEILTQRNYTVRFDDGIFYIHKATQKAAKGNVVYGYGKQLSDVPQTSLDIIQMVPFEYGAQTSLGNTLRQLLGVKALTDQQRSSITVQGKRKDVIRALELIQIMDQPLFKDRQIGVYKSAFLSTKELTGKLTELLGQEGISVGKGKAATLALSIVELDKQGELIFFANNIDVIERAVFWAKTIDKPLLSSEKKYFIYSPMYSRAIDMGESLEALIGSGGSGLGNSTSAAEQNKGASQSQVRSASSKDMKMVIDERANSLIFFTSGEAYQQLYPLIKRLDVLPKQVMLEVVIAEVKLTDEFKSGVDFNLTNQGSATTAGGFNLEGSDTGLSYVLSGTRGKLSVSLFQKNDNVNVLSRPTLLVRDGVMATITVGDDIPTVGAIVTDPVNGSTTSVVYRKTGVDLKVQPTINARGVIIMEINQKISNQATGSSSVENSPIIFERTIETEVIAESGQTIVLGGLMSENRTINDTSVPFFSDLPFVGKLFDSKNDTKDKTELVVLVTPRIIESSDEWEDIKARFSGIMADLLLE</sequence>
<name>A0ABY7VKS6_9GAMM</name>
<feature type="domain" description="Type II/III secretion system secretin-like" evidence="6">
    <location>
        <begin position="493"/>
        <end position="655"/>
    </location>
</feature>
<dbReference type="Gene3D" id="3.30.1370.120">
    <property type="match status" value="2"/>
</dbReference>
<keyword evidence="3" id="KW-0472">Membrane</keyword>
<dbReference type="PRINTS" id="PR01032">
    <property type="entry name" value="PHAGEIV"/>
</dbReference>
<dbReference type="EMBL" id="CP059693">
    <property type="protein sequence ID" value="WDE13272.1"/>
    <property type="molecule type" value="Genomic_DNA"/>
</dbReference>
<comment type="similarity">
    <text evidence="4">Belongs to the bacterial secretin family.</text>
</comment>
<evidence type="ECO:0000313" key="7">
    <source>
        <dbReference type="EMBL" id="WDE13272.1"/>
    </source>
</evidence>
<dbReference type="InterPro" id="IPR004846">
    <property type="entry name" value="T2SS/T3SS_dom"/>
</dbReference>
<dbReference type="InterPro" id="IPR038591">
    <property type="entry name" value="NolW-like_sf"/>
</dbReference>
<dbReference type="PROSITE" id="PS51257">
    <property type="entry name" value="PROKAR_LIPOPROTEIN"/>
    <property type="match status" value="1"/>
</dbReference>
<dbReference type="Proteomes" id="UP001215231">
    <property type="component" value="Chromosome"/>
</dbReference>
<evidence type="ECO:0000256" key="5">
    <source>
        <dbReference type="SAM" id="SignalP"/>
    </source>
</evidence>
<feature type="chain" id="PRO_5046722868" evidence="5">
    <location>
        <begin position="22"/>
        <end position="677"/>
    </location>
</feature>
<dbReference type="RefSeq" id="WP_274053626.1">
    <property type="nucleotide sequence ID" value="NZ_CP059693.1"/>
</dbReference>
<dbReference type="PANTHER" id="PTHR30332:SF24">
    <property type="entry name" value="SECRETIN GSPD-RELATED"/>
    <property type="match status" value="1"/>
</dbReference>
<accession>A0ABY7VKS6</accession>
<keyword evidence="8" id="KW-1185">Reference proteome</keyword>
<organism evidence="7 8">
    <name type="scientific">Thalassomonas haliotis</name>
    <dbReference type="NCBI Taxonomy" id="485448"/>
    <lineage>
        <taxon>Bacteria</taxon>
        <taxon>Pseudomonadati</taxon>
        <taxon>Pseudomonadota</taxon>
        <taxon>Gammaproteobacteria</taxon>
        <taxon>Alteromonadales</taxon>
        <taxon>Colwelliaceae</taxon>
        <taxon>Thalassomonas</taxon>
    </lineage>
</organism>
<evidence type="ECO:0000259" key="6">
    <source>
        <dbReference type="Pfam" id="PF00263"/>
    </source>
</evidence>
<dbReference type="InterPro" id="IPR004845">
    <property type="entry name" value="T2SS_GspD_CS"/>
</dbReference>
<dbReference type="InterPro" id="IPR050810">
    <property type="entry name" value="Bact_Secretion_Sys_Channel"/>
</dbReference>
<evidence type="ECO:0000256" key="2">
    <source>
        <dbReference type="ARBA" id="ARBA00022729"/>
    </source>
</evidence>
<evidence type="ECO:0000313" key="8">
    <source>
        <dbReference type="Proteomes" id="UP001215231"/>
    </source>
</evidence>
<protein>
    <submittedName>
        <fullName evidence="7">General secretion pathway protein GspD</fullName>
    </submittedName>
</protein>
<dbReference type="PRINTS" id="PR00811">
    <property type="entry name" value="BCTERIALGSPD"/>
</dbReference>
<comment type="subcellular location">
    <subcellularLocation>
        <location evidence="1">Membrane</location>
    </subcellularLocation>
</comment>
<dbReference type="InterPro" id="IPR001775">
    <property type="entry name" value="GspD/PilQ"/>
</dbReference>
<proteinExistence type="inferred from homology"/>
<dbReference type="PANTHER" id="PTHR30332">
    <property type="entry name" value="PROBABLE GENERAL SECRETION PATHWAY PROTEIN D"/>
    <property type="match status" value="1"/>
</dbReference>
<dbReference type="PROSITE" id="PS00875">
    <property type="entry name" value="T2SP_D"/>
    <property type="match status" value="1"/>
</dbReference>
<evidence type="ECO:0000256" key="1">
    <source>
        <dbReference type="ARBA" id="ARBA00004370"/>
    </source>
</evidence>
<gene>
    <name evidence="7" type="ORF">H3N35_07485</name>
</gene>
<dbReference type="Pfam" id="PF00263">
    <property type="entry name" value="Secretin"/>
    <property type="match status" value="1"/>
</dbReference>
<feature type="signal peptide" evidence="5">
    <location>
        <begin position="1"/>
        <end position="21"/>
    </location>
</feature>
<evidence type="ECO:0000256" key="3">
    <source>
        <dbReference type="ARBA" id="ARBA00023136"/>
    </source>
</evidence>
<reference evidence="7 8" key="1">
    <citation type="journal article" date="2022" name="Mar. Drugs">
        <title>Bioassay-Guided Fractionation Leads to the Detection of Cholic Acid Generated by the Rare Thalassomonas sp.</title>
        <authorList>
            <person name="Pheiffer F."/>
            <person name="Schneider Y.K."/>
            <person name="Hansen E.H."/>
            <person name="Andersen J.H."/>
            <person name="Isaksson J."/>
            <person name="Busche T."/>
            <person name="R C."/>
            <person name="Kalinowski J."/>
            <person name="Zyl L.V."/>
            <person name="Trindade M."/>
        </authorList>
    </citation>
    <scope>NUCLEOTIDE SEQUENCE [LARGE SCALE GENOMIC DNA]</scope>
    <source>
        <strain evidence="7 8">A5K-61T</strain>
    </source>
</reference>
<keyword evidence="2 5" id="KW-0732">Signal</keyword>